<dbReference type="EMBL" id="FNPC01000003">
    <property type="protein sequence ID" value="SDY15012.1"/>
    <property type="molecule type" value="Genomic_DNA"/>
</dbReference>
<gene>
    <name evidence="1" type="ORF">SAMN05216564_103286</name>
</gene>
<dbReference type="Proteomes" id="UP000199079">
    <property type="component" value="Unassembled WGS sequence"/>
</dbReference>
<proteinExistence type="predicted"/>
<protein>
    <submittedName>
        <fullName evidence="1">Uncharacterized protein</fullName>
    </submittedName>
</protein>
<dbReference type="OrthoDB" id="166747at2157"/>
<name>A0A1H3HHS1_9EURY</name>
<sequence length="57" mass="6042">MLSRTRHAVRFGLHQLTVTLGIALFPIVLAARRAGIPIPLPIGRLVRATGAAAETAE</sequence>
<keyword evidence="2" id="KW-1185">Reference proteome</keyword>
<reference evidence="2" key="1">
    <citation type="submission" date="2016-10" db="EMBL/GenBank/DDBJ databases">
        <authorList>
            <person name="Varghese N."/>
            <person name="Submissions S."/>
        </authorList>
    </citation>
    <scope>NUCLEOTIDE SEQUENCE [LARGE SCALE GENOMIC DNA]</scope>
    <source>
        <strain evidence="2">DC30,IBRC 10041,KCTC 4046</strain>
    </source>
</reference>
<accession>A0A1H3HHS1</accession>
<dbReference type="AlphaFoldDB" id="A0A1H3HHS1"/>
<evidence type="ECO:0000313" key="1">
    <source>
        <dbReference type="EMBL" id="SDY15012.1"/>
    </source>
</evidence>
<evidence type="ECO:0000313" key="2">
    <source>
        <dbReference type="Proteomes" id="UP000199079"/>
    </source>
</evidence>
<dbReference type="RefSeq" id="WP_021073898.1">
    <property type="nucleotide sequence ID" value="NZ_FNPC01000003.1"/>
</dbReference>
<organism evidence="1 2">
    <name type="scientific">Halopenitus persicus</name>
    <dbReference type="NCBI Taxonomy" id="1048396"/>
    <lineage>
        <taxon>Archaea</taxon>
        <taxon>Methanobacteriati</taxon>
        <taxon>Methanobacteriota</taxon>
        <taxon>Stenosarchaea group</taxon>
        <taxon>Halobacteria</taxon>
        <taxon>Halobacteriales</taxon>
        <taxon>Haloferacaceae</taxon>
        <taxon>Halopenitus</taxon>
    </lineage>
</organism>